<proteinExistence type="predicted"/>
<dbReference type="GeneID" id="85313517"/>
<keyword evidence="2" id="KW-1185">Reference proteome</keyword>
<gene>
    <name evidence="1" type="ORF">QBC33DRAFT_564056</name>
</gene>
<sequence length="116" mass="12981">MKFVLSEEAGAPELHKDAVRTAGFDYNIRTLTFTRPPLLARITPYVENWETERRWGAGLVQFIGASYVDCRDKPLVSGRRRTFPRAMRLSWKLAFLSSAASASLPLPLGAVSPPIF</sequence>
<evidence type="ECO:0000313" key="1">
    <source>
        <dbReference type="EMBL" id="KAK1762132.1"/>
    </source>
</evidence>
<dbReference type="EMBL" id="MU839042">
    <property type="protein sequence ID" value="KAK1762132.1"/>
    <property type="molecule type" value="Genomic_DNA"/>
</dbReference>
<organism evidence="1 2">
    <name type="scientific">Phialemonium atrogriseum</name>
    <dbReference type="NCBI Taxonomy" id="1093897"/>
    <lineage>
        <taxon>Eukaryota</taxon>
        <taxon>Fungi</taxon>
        <taxon>Dikarya</taxon>
        <taxon>Ascomycota</taxon>
        <taxon>Pezizomycotina</taxon>
        <taxon>Sordariomycetes</taxon>
        <taxon>Sordariomycetidae</taxon>
        <taxon>Cephalothecales</taxon>
        <taxon>Cephalothecaceae</taxon>
        <taxon>Phialemonium</taxon>
    </lineage>
</organism>
<reference evidence="1" key="1">
    <citation type="submission" date="2023-06" db="EMBL/GenBank/DDBJ databases">
        <title>Genome-scale phylogeny and comparative genomics of the fungal order Sordariales.</title>
        <authorList>
            <consortium name="Lawrence Berkeley National Laboratory"/>
            <person name="Hensen N."/>
            <person name="Bonometti L."/>
            <person name="Westerberg I."/>
            <person name="Brannstrom I.O."/>
            <person name="Guillou S."/>
            <person name="Cros-Aarteil S."/>
            <person name="Calhoun S."/>
            <person name="Haridas S."/>
            <person name="Kuo A."/>
            <person name="Mondo S."/>
            <person name="Pangilinan J."/>
            <person name="Riley R."/>
            <person name="Labutti K."/>
            <person name="Andreopoulos B."/>
            <person name="Lipzen A."/>
            <person name="Chen C."/>
            <person name="Yanf M."/>
            <person name="Daum C."/>
            <person name="Ng V."/>
            <person name="Clum A."/>
            <person name="Steindorff A."/>
            <person name="Ohm R."/>
            <person name="Martin F."/>
            <person name="Silar P."/>
            <person name="Natvig D."/>
            <person name="Lalanne C."/>
            <person name="Gautier V."/>
            <person name="Ament-Velasquez S.L."/>
            <person name="Kruys A."/>
            <person name="Hutchinson M.I."/>
            <person name="Powell A.J."/>
            <person name="Barry K."/>
            <person name="Miller A.N."/>
            <person name="Grigoriev I.V."/>
            <person name="Debuchy R."/>
            <person name="Gladieux P."/>
            <person name="Thoren M.H."/>
            <person name="Johannesson H."/>
        </authorList>
    </citation>
    <scope>NUCLEOTIDE SEQUENCE</scope>
    <source>
        <strain evidence="1">8032-3</strain>
    </source>
</reference>
<accession>A0AAJ0FCH8</accession>
<evidence type="ECO:0000313" key="2">
    <source>
        <dbReference type="Proteomes" id="UP001244011"/>
    </source>
</evidence>
<comment type="caution">
    <text evidence="1">The sequence shown here is derived from an EMBL/GenBank/DDBJ whole genome shotgun (WGS) entry which is preliminary data.</text>
</comment>
<dbReference type="AlphaFoldDB" id="A0AAJ0FCH8"/>
<name>A0AAJ0FCH8_9PEZI</name>
<dbReference type="Proteomes" id="UP001244011">
    <property type="component" value="Unassembled WGS sequence"/>
</dbReference>
<dbReference type="RefSeq" id="XP_060278345.1">
    <property type="nucleotide sequence ID" value="XM_060430330.1"/>
</dbReference>
<protein>
    <submittedName>
        <fullName evidence="1">Uncharacterized protein</fullName>
    </submittedName>
</protein>